<dbReference type="InterPro" id="IPR016024">
    <property type="entry name" value="ARM-type_fold"/>
</dbReference>
<dbReference type="SUPFAM" id="SSF48371">
    <property type="entry name" value="ARM repeat"/>
    <property type="match status" value="1"/>
</dbReference>
<sequence length="536" mass="59998">HTVLHALLDLLNSNPEYTKEIILLINYIAAGGGANSMEIHSALVTTLVNVYIQPRLRDVPMSVSSATTMAEAQSNVIQVSLLAEGLGLFSLAVGGQNFSRSLLRCLYFLLECAGSPLHPLACAGLSAVQNVARACVGGGVTELVCANVDYLSHHITLRLRRANHNPGVLSVLSVVMRHTSIQVLPSLHEIVEDVLVQSCDEFQESNANGFLRVFLTFLTCLRRWQGGSKGEDSCEEPQQSKTILEQLLEYKRCLEVAENLEDDELLEEEINEKIFTSEQSRSEEEPPEEEESKLKKVKPSVMLAVAVLERSLHFLPSKDEQRQILVLDILTEGVLVLRSEEDHLLPIVHKIWSPLVRRFQVSETRPLVIHRAFVLLSTLGNTARDFIRSRTLKQVLPSLCKILQDSASQSLLKDSGSAYRLTQLYKLQRTLLDGLGQLALDLSVQERQIYDILEAAKEYLSVRQPAPLQELCQSLYRQLAFVHRDLVWLQLSSVWSPVSELRHPSSEFCLIKLDTCCSETSEFKRNVSELLQAIDG</sequence>
<evidence type="ECO:0000313" key="3">
    <source>
        <dbReference type="EMBL" id="JAS94685.1"/>
    </source>
</evidence>
<dbReference type="InterPro" id="IPR049362">
    <property type="entry name" value="TTI1_rpt"/>
</dbReference>
<dbReference type="AlphaFoldDB" id="A0A1B6J677"/>
<dbReference type="Pfam" id="PF24181">
    <property type="entry name" value="TPR_TTI1_C"/>
    <property type="match status" value="1"/>
</dbReference>
<accession>A0A1B6J677</accession>
<feature type="domain" description="TTI1 C-terminal TPR" evidence="2">
    <location>
        <begin position="213"/>
        <end position="488"/>
    </location>
</feature>
<evidence type="ECO:0000259" key="2">
    <source>
        <dbReference type="Pfam" id="PF24181"/>
    </source>
</evidence>
<dbReference type="GO" id="GO:0005737">
    <property type="term" value="C:cytoplasm"/>
    <property type="evidence" value="ECO:0007669"/>
    <property type="project" value="TreeGrafter"/>
</dbReference>
<dbReference type="EMBL" id="GECU01011341">
    <property type="protein sequence ID" value="JAS96365.1"/>
    <property type="molecule type" value="Transcribed_RNA"/>
</dbReference>
<organism evidence="3">
    <name type="scientific">Homalodisca liturata</name>
    <dbReference type="NCBI Taxonomy" id="320908"/>
    <lineage>
        <taxon>Eukaryota</taxon>
        <taxon>Metazoa</taxon>
        <taxon>Ecdysozoa</taxon>
        <taxon>Arthropoda</taxon>
        <taxon>Hexapoda</taxon>
        <taxon>Insecta</taxon>
        <taxon>Pterygota</taxon>
        <taxon>Neoptera</taxon>
        <taxon>Paraneoptera</taxon>
        <taxon>Hemiptera</taxon>
        <taxon>Auchenorrhyncha</taxon>
        <taxon>Membracoidea</taxon>
        <taxon>Cicadellidae</taxon>
        <taxon>Cicadellinae</taxon>
        <taxon>Proconiini</taxon>
        <taxon>Homalodisca</taxon>
    </lineage>
</organism>
<name>A0A1B6J677_9HEMI</name>
<dbReference type="Pfam" id="PF21547">
    <property type="entry name" value="TTI1"/>
    <property type="match status" value="1"/>
</dbReference>
<protein>
    <recommendedName>
        <fullName evidence="2">TTI1 C-terminal TPR domain-containing protein</fullName>
    </recommendedName>
</protein>
<gene>
    <name evidence="4" type="ORF">g.40375</name>
    <name evidence="3" type="ORF">g.40376</name>
</gene>
<dbReference type="EMBL" id="GECU01013021">
    <property type="protein sequence ID" value="JAS94685.1"/>
    <property type="molecule type" value="Transcribed_RNA"/>
</dbReference>
<evidence type="ECO:0000313" key="4">
    <source>
        <dbReference type="EMBL" id="JAS96365.1"/>
    </source>
</evidence>
<dbReference type="InterPro" id="IPR052587">
    <property type="entry name" value="TELO2-interacting_protein_1"/>
</dbReference>
<proteinExistence type="predicted"/>
<dbReference type="PANTHER" id="PTHR18460">
    <property type="entry name" value="TEL2 INTERACTING PROTEIN 1 TTI1 FAMILY MEMBER"/>
    <property type="match status" value="1"/>
</dbReference>
<feature type="non-terminal residue" evidence="3">
    <location>
        <position position="1"/>
    </location>
</feature>
<evidence type="ECO:0000256" key="1">
    <source>
        <dbReference type="SAM" id="MobiDB-lite"/>
    </source>
</evidence>
<dbReference type="InterPro" id="IPR057567">
    <property type="entry name" value="TPR_TTI1_C"/>
</dbReference>
<reference evidence="3" key="1">
    <citation type="submission" date="2015-11" db="EMBL/GenBank/DDBJ databases">
        <title>De novo transcriptome assembly of four potential Pierce s Disease insect vectors from Arizona vineyards.</title>
        <authorList>
            <person name="Tassone E.E."/>
        </authorList>
    </citation>
    <scope>NUCLEOTIDE SEQUENCE</scope>
</reference>
<feature type="region of interest" description="Disordered" evidence="1">
    <location>
        <begin position="275"/>
        <end position="295"/>
    </location>
</feature>
<dbReference type="PANTHER" id="PTHR18460:SF3">
    <property type="entry name" value="TELO2-INTERACTING PROTEIN 1 HOMOLOG"/>
    <property type="match status" value="1"/>
</dbReference>